<dbReference type="Proteomes" id="UP001375743">
    <property type="component" value="Unassembled WGS sequence"/>
</dbReference>
<feature type="region of interest" description="Disordered" evidence="1">
    <location>
        <begin position="1"/>
        <end position="59"/>
    </location>
</feature>
<accession>A0ABU8XSX9</accession>
<comment type="caution">
    <text evidence="2">The sequence shown here is derived from an EMBL/GenBank/DDBJ whole genome shotgun (WGS) entry which is preliminary data.</text>
</comment>
<evidence type="ECO:0000313" key="3">
    <source>
        <dbReference type="Proteomes" id="UP001375743"/>
    </source>
</evidence>
<sequence length="59" mass="5975">MANDTEHQRNKAASGSKQSTPSGGGDAVQSAQEWGGGSKGSKGPVTQDDESNPSSRARS</sequence>
<dbReference type="EMBL" id="JBBLZC010000012">
    <property type="protein sequence ID" value="MEK0084159.1"/>
    <property type="molecule type" value="Genomic_DNA"/>
</dbReference>
<feature type="compositionally biased region" description="Polar residues" evidence="1">
    <location>
        <begin position="11"/>
        <end position="21"/>
    </location>
</feature>
<gene>
    <name evidence="2" type="ORF">U1T56_13420</name>
</gene>
<proteinExistence type="predicted"/>
<protein>
    <submittedName>
        <fullName evidence="2">Uncharacterized protein</fullName>
    </submittedName>
</protein>
<name>A0ABU8XSX9_9PROT</name>
<dbReference type="RefSeq" id="WP_418160006.1">
    <property type="nucleotide sequence ID" value="NZ_JBBLZC010000012.1"/>
</dbReference>
<evidence type="ECO:0000313" key="2">
    <source>
        <dbReference type="EMBL" id="MEK0084159.1"/>
    </source>
</evidence>
<reference evidence="2 3" key="1">
    <citation type="submission" date="2024-01" db="EMBL/GenBank/DDBJ databases">
        <title>Multi-omics insights into the function and evolution of sodium benzoate biodegradation pathways in Benzoatithermus flavus gen. nov., sp. nov. from hot spring.</title>
        <authorList>
            <person name="Hu C.-J."/>
            <person name="Li W.-J."/>
        </authorList>
    </citation>
    <scope>NUCLEOTIDE SEQUENCE [LARGE SCALE GENOMIC DNA]</scope>
    <source>
        <strain evidence="2 3">SYSU G07066</strain>
    </source>
</reference>
<keyword evidence="3" id="KW-1185">Reference proteome</keyword>
<evidence type="ECO:0000256" key="1">
    <source>
        <dbReference type="SAM" id="MobiDB-lite"/>
    </source>
</evidence>
<organism evidence="2 3">
    <name type="scientific">Benzoatithermus flavus</name>
    <dbReference type="NCBI Taxonomy" id="3108223"/>
    <lineage>
        <taxon>Bacteria</taxon>
        <taxon>Pseudomonadati</taxon>
        <taxon>Pseudomonadota</taxon>
        <taxon>Alphaproteobacteria</taxon>
        <taxon>Geminicoccales</taxon>
        <taxon>Geminicoccaceae</taxon>
        <taxon>Benzoatithermus</taxon>
    </lineage>
</organism>